<keyword evidence="9 15" id="KW-0233">DNA recombination</keyword>
<dbReference type="Pfam" id="PF19833">
    <property type="entry name" value="RecG_dom3_C"/>
    <property type="match status" value="1"/>
</dbReference>
<comment type="caution">
    <text evidence="18">The sequence shown here is derived from an EMBL/GenBank/DDBJ whole genome shotgun (WGS) entry which is preliminary data.</text>
</comment>
<protein>
    <recommendedName>
        <fullName evidence="2 15">ATP-dependent DNA helicase RecG</fullName>
        <ecNumber evidence="13 15">5.6.2.4</ecNumber>
    </recommendedName>
</protein>
<sequence length="700" mass="80107">MSKNLLDTPIEYLKGVGPQRADLFKRELGIFTYRDLLHLYPNRYIDRTQYYKINELYNNNSEVQIVGKIIHIKTVEQKRGKRLVATFTDGTGQIELVWFQGYKWIQENLKLNTPYVAFGKLNSFNNTFSMPHPELDLLEEHQKNIANAMQAVYPSTEKFGARISNKSIIKMMMQLVKETHPLFMDTLSDEFKRKLSLISMQEALINIHFPKNMDMLNKAQFRLKFEELFYVQLQLLIKNIARKDKIKGYPFEKVGDYFNTFYSEHLPFPLTGAQKRVLKEIRNDVGAPAQMNRLLQGDVGSGKTIVAFMSCLLALDNGFQACIVAPTEILATQHYVGIKELGEPLGLKIKLLTGSTKTAERRVLHEELASGELHILIGTHALFEDKVIFKNLGLAIIDEQHRFGVEQRSKLWHKNELPPHVLVMTATPIPRTLAMSLYGDLDISVIDELPPGRKPIQTNHYFEGKRLAVWHFLKTEIAKGRQVYIVYPLIDESETLDYKNLMEGYEAISRDFPLPEYSVSIVHGQMTPAEKDREMDRFIKGETNIMVATTVIEVGVNVPNASVMIIESAERFGLSQLHQLRGRVGRGAEQSYCILMTGDKLSNDSKIRMETMCRTNDGFEISEVDLKLRGPGDIMGTQQSGTLPLKIADIVKDQEIMLYARHHAVQLLKEDPTLEEPENQRIKNKLNILNSKTTIWNYIS</sequence>
<evidence type="ECO:0000256" key="7">
    <source>
        <dbReference type="ARBA" id="ARBA00022840"/>
    </source>
</evidence>
<dbReference type="InterPro" id="IPR001650">
    <property type="entry name" value="Helicase_C-like"/>
</dbReference>
<evidence type="ECO:0000256" key="4">
    <source>
        <dbReference type="ARBA" id="ARBA00022763"/>
    </source>
</evidence>
<dbReference type="PANTHER" id="PTHR47964:SF1">
    <property type="entry name" value="ATP-DEPENDENT DNA HELICASE HOMOLOG RECG, CHLOROPLASTIC"/>
    <property type="match status" value="1"/>
</dbReference>
<dbReference type="InterPro" id="IPR012340">
    <property type="entry name" value="NA-bd_OB-fold"/>
</dbReference>
<proteinExistence type="inferred from homology"/>
<evidence type="ECO:0000256" key="3">
    <source>
        <dbReference type="ARBA" id="ARBA00022741"/>
    </source>
</evidence>
<dbReference type="CDD" id="cd17992">
    <property type="entry name" value="DEXHc_RecG"/>
    <property type="match status" value="1"/>
</dbReference>
<dbReference type="Gene3D" id="3.40.50.300">
    <property type="entry name" value="P-loop containing nucleotide triphosphate hydrolases"/>
    <property type="match status" value="2"/>
</dbReference>
<dbReference type="NCBIfam" id="NF008168">
    <property type="entry name" value="PRK10917.2-2"/>
    <property type="match status" value="1"/>
</dbReference>
<dbReference type="GO" id="GO:0006310">
    <property type="term" value="P:DNA recombination"/>
    <property type="evidence" value="ECO:0007669"/>
    <property type="project" value="UniProtKB-UniRule"/>
</dbReference>
<dbReference type="Pfam" id="PF00270">
    <property type="entry name" value="DEAD"/>
    <property type="match status" value="1"/>
</dbReference>
<keyword evidence="3 15" id="KW-0547">Nucleotide-binding</keyword>
<evidence type="ECO:0000256" key="14">
    <source>
        <dbReference type="ARBA" id="ARBA00048988"/>
    </source>
</evidence>
<dbReference type="EC" id="5.6.2.4" evidence="13 15"/>
<feature type="domain" description="Helicase C-terminal" evidence="17">
    <location>
        <begin position="467"/>
        <end position="627"/>
    </location>
</feature>
<dbReference type="KEGG" id="mpw:MPR_1549"/>
<dbReference type="GO" id="GO:0005524">
    <property type="term" value="F:ATP binding"/>
    <property type="evidence" value="ECO:0007669"/>
    <property type="project" value="UniProtKB-KW"/>
</dbReference>
<dbReference type="InterPro" id="IPR004609">
    <property type="entry name" value="ATP-dep_DNA_helicase_RecG"/>
</dbReference>
<dbReference type="GO" id="GO:0003677">
    <property type="term" value="F:DNA binding"/>
    <property type="evidence" value="ECO:0007669"/>
    <property type="project" value="UniProtKB-KW"/>
</dbReference>
<evidence type="ECO:0000256" key="9">
    <source>
        <dbReference type="ARBA" id="ARBA00023172"/>
    </source>
</evidence>
<dbReference type="PANTHER" id="PTHR47964">
    <property type="entry name" value="ATP-DEPENDENT DNA HELICASE HOMOLOG RECG, CHLOROPLASTIC"/>
    <property type="match status" value="1"/>
</dbReference>
<dbReference type="GO" id="GO:0043138">
    <property type="term" value="F:3'-5' DNA helicase activity"/>
    <property type="evidence" value="ECO:0007669"/>
    <property type="project" value="UniProtKB-EC"/>
</dbReference>
<dbReference type="SUPFAM" id="SSF52540">
    <property type="entry name" value="P-loop containing nucleoside triphosphate hydrolases"/>
    <property type="match status" value="2"/>
</dbReference>
<keyword evidence="5 15" id="KW-0378">Hydrolase</keyword>
<evidence type="ECO:0000256" key="6">
    <source>
        <dbReference type="ARBA" id="ARBA00022806"/>
    </source>
</evidence>
<dbReference type="SUPFAM" id="SSF50249">
    <property type="entry name" value="Nucleic acid-binding proteins"/>
    <property type="match status" value="1"/>
</dbReference>
<dbReference type="PROSITE" id="PS51192">
    <property type="entry name" value="HELICASE_ATP_BIND_1"/>
    <property type="match status" value="1"/>
</dbReference>
<dbReference type="EMBL" id="FOFY01000002">
    <property type="protein sequence ID" value="SEQ20098.1"/>
    <property type="molecule type" value="Genomic_DNA"/>
</dbReference>
<comment type="function">
    <text evidence="15">Plays a critical role in recombination and DNA repair. Helps process Holliday junction intermediates to mature products by catalyzing branch migration. Has replication fork regression activity, unwinds stalled or blocked replication forks to make a HJ that can be resolved. Has a DNA unwinding activity characteristic of a DNA helicase with 3'-5' polarity.</text>
</comment>
<keyword evidence="4 15" id="KW-0227">DNA damage</keyword>
<evidence type="ECO:0000313" key="19">
    <source>
        <dbReference type="Proteomes" id="UP000183496"/>
    </source>
</evidence>
<evidence type="ECO:0000256" key="13">
    <source>
        <dbReference type="ARBA" id="ARBA00034808"/>
    </source>
</evidence>
<evidence type="ECO:0000256" key="10">
    <source>
        <dbReference type="ARBA" id="ARBA00023204"/>
    </source>
</evidence>
<evidence type="ECO:0000256" key="1">
    <source>
        <dbReference type="ARBA" id="ARBA00007504"/>
    </source>
</evidence>
<evidence type="ECO:0000256" key="5">
    <source>
        <dbReference type="ARBA" id="ARBA00022801"/>
    </source>
</evidence>
<keyword evidence="7 15" id="KW-0067">ATP-binding</keyword>
<dbReference type="CDD" id="cd04488">
    <property type="entry name" value="RecG_wedge_OBF"/>
    <property type="match status" value="1"/>
</dbReference>
<gene>
    <name evidence="18" type="ORF">SAMN04488089_10243</name>
</gene>
<keyword evidence="11" id="KW-0413">Isomerase</keyword>
<dbReference type="NCBIfam" id="NF008165">
    <property type="entry name" value="PRK10917.1-3"/>
    <property type="match status" value="1"/>
</dbReference>
<dbReference type="GO" id="GO:0016787">
    <property type="term" value="F:hydrolase activity"/>
    <property type="evidence" value="ECO:0007669"/>
    <property type="project" value="UniProtKB-KW"/>
</dbReference>
<comment type="catalytic activity">
    <reaction evidence="12 15">
        <text>Couples ATP hydrolysis with the unwinding of duplex DNA by translocating in the 3'-5' direction.</text>
        <dbReference type="EC" id="5.6.2.4"/>
    </reaction>
</comment>
<feature type="domain" description="Helicase ATP-binding" evidence="16">
    <location>
        <begin position="284"/>
        <end position="446"/>
    </location>
</feature>
<dbReference type="NCBIfam" id="TIGR00643">
    <property type="entry name" value="recG"/>
    <property type="match status" value="1"/>
</dbReference>
<dbReference type="SMART" id="SM00490">
    <property type="entry name" value="HELICc"/>
    <property type="match status" value="1"/>
</dbReference>
<evidence type="ECO:0000256" key="2">
    <source>
        <dbReference type="ARBA" id="ARBA00017846"/>
    </source>
</evidence>
<evidence type="ECO:0000256" key="8">
    <source>
        <dbReference type="ARBA" id="ARBA00023125"/>
    </source>
</evidence>
<name>A0AAJ5BCS3_MYRPR</name>
<evidence type="ECO:0000259" key="17">
    <source>
        <dbReference type="PROSITE" id="PS51194"/>
    </source>
</evidence>
<keyword evidence="8" id="KW-0238">DNA-binding</keyword>
<dbReference type="InterPro" id="IPR027417">
    <property type="entry name" value="P-loop_NTPase"/>
</dbReference>
<dbReference type="RefSeq" id="WP_041891055.1">
    <property type="nucleotide sequence ID" value="NZ_CP010817.1"/>
</dbReference>
<dbReference type="InterPro" id="IPR011545">
    <property type="entry name" value="DEAD/DEAH_box_helicase_dom"/>
</dbReference>
<dbReference type="SMART" id="SM00487">
    <property type="entry name" value="DEXDc"/>
    <property type="match status" value="1"/>
</dbReference>
<keyword evidence="10 15" id="KW-0234">DNA repair</keyword>
<dbReference type="InterPro" id="IPR045562">
    <property type="entry name" value="RecG_dom3_C"/>
</dbReference>
<organism evidence="18 19">
    <name type="scientific">Myroides profundi</name>
    <dbReference type="NCBI Taxonomy" id="480520"/>
    <lineage>
        <taxon>Bacteria</taxon>
        <taxon>Pseudomonadati</taxon>
        <taxon>Bacteroidota</taxon>
        <taxon>Flavobacteriia</taxon>
        <taxon>Flavobacteriales</taxon>
        <taxon>Flavobacteriaceae</taxon>
        <taxon>Myroides</taxon>
    </lineage>
</organism>
<dbReference type="Pfam" id="PF00271">
    <property type="entry name" value="Helicase_C"/>
    <property type="match status" value="1"/>
</dbReference>
<evidence type="ECO:0000256" key="11">
    <source>
        <dbReference type="ARBA" id="ARBA00023235"/>
    </source>
</evidence>
<reference evidence="18 19" key="1">
    <citation type="submission" date="2016-10" db="EMBL/GenBank/DDBJ databases">
        <authorList>
            <person name="Varghese N."/>
            <person name="Submissions S."/>
        </authorList>
    </citation>
    <scope>NUCLEOTIDE SEQUENCE [LARGE SCALE GENOMIC DNA]</scope>
    <source>
        <strain evidence="19">DSM 19823 / KCTC 23066 / CCTCC M 208030 / D25</strain>
    </source>
</reference>
<dbReference type="PROSITE" id="PS51194">
    <property type="entry name" value="HELICASE_CTER"/>
    <property type="match status" value="1"/>
</dbReference>
<dbReference type="InterPro" id="IPR033454">
    <property type="entry name" value="RecG_wedge"/>
</dbReference>
<evidence type="ECO:0000256" key="15">
    <source>
        <dbReference type="RuleBase" id="RU363016"/>
    </source>
</evidence>
<dbReference type="CDD" id="cd18811">
    <property type="entry name" value="SF2_C_RecG"/>
    <property type="match status" value="1"/>
</dbReference>
<dbReference type="GO" id="GO:0006281">
    <property type="term" value="P:DNA repair"/>
    <property type="evidence" value="ECO:0007669"/>
    <property type="project" value="UniProtKB-UniRule"/>
</dbReference>
<dbReference type="Proteomes" id="UP000183496">
    <property type="component" value="Unassembled WGS sequence"/>
</dbReference>
<evidence type="ECO:0000256" key="12">
    <source>
        <dbReference type="ARBA" id="ARBA00034617"/>
    </source>
</evidence>
<dbReference type="AlphaFoldDB" id="A0AAJ5BCS3"/>
<accession>A0AAJ5BCS3</accession>
<evidence type="ECO:0000259" key="16">
    <source>
        <dbReference type="PROSITE" id="PS51192"/>
    </source>
</evidence>
<comment type="catalytic activity">
    <reaction evidence="14 15">
        <text>ATP + H2O = ADP + phosphate + H(+)</text>
        <dbReference type="Rhea" id="RHEA:13065"/>
        <dbReference type="ChEBI" id="CHEBI:15377"/>
        <dbReference type="ChEBI" id="CHEBI:15378"/>
        <dbReference type="ChEBI" id="CHEBI:30616"/>
        <dbReference type="ChEBI" id="CHEBI:43474"/>
        <dbReference type="ChEBI" id="CHEBI:456216"/>
        <dbReference type="EC" id="5.6.2.4"/>
    </reaction>
</comment>
<evidence type="ECO:0000313" key="18">
    <source>
        <dbReference type="EMBL" id="SEQ20098.1"/>
    </source>
</evidence>
<keyword evidence="6 15" id="KW-0347">Helicase</keyword>
<comment type="similarity">
    <text evidence="1 15">Belongs to the helicase family. RecG subfamily.</text>
</comment>
<dbReference type="InterPro" id="IPR047112">
    <property type="entry name" value="RecG/Mfd"/>
</dbReference>
<dbReference type="InterPro" id="IPR014001">
    <property type="entry name" value="Helicase_ATP-bd"/>
</dbReference>
<dbReference type="Pfam" id="PF17191">
    <property type="entry name" value="RecG_wedge"/>
    <property type="match status" value="1"/>
</dbReference>
<dbReference type="Gene3D" id="2.40.50.140">
    <property type="entry name" value="Nucleic acid-binding proteins"/>
    <property type="match status" value="1"/>
</dbReference>
<keyword evidence="19" id="KW-1185">Reference proteome</keyword>